<dbReference type="AlphaFoldDB" id="A0A5C3KGP9"/>
<proteinExistence type="predicted"/>
<protein>
    <submittedName>
        <fullName evidence="1">Uncharacterized protein</fullName>
    </submittedName>
</protein>
<organism evidence="1 2">
    <name type="scientific">Coprinopsis marcescibilis</name>
    <name type="common">Agaric fungus</name>
    <name type="synonym">Psathyrella marcescibilis</name>
    <dbReference type="NCBI Taxonomy" id="230819"/>
    <lineage>
        <taxon>Eukaryota</taxon>
        <taxon>Fungi</taxon>
        <taxon>Dikarya</taxon>
        <taxon>Basidiomycota</taxon>
        <taxon>Agaricomycotina</taxon>
        <taxon>Agaricomycetes</taxon>
        <taxon>Agaricomycetidae</taxon>
        <taxon>Agaricales</taxon>
        <taxon>Agaricineae</taxon>
        <taxon>Psathyrellaceae</taxon>
        <taxon>Coprinopsis</taxon>
    </lineage>
</organism>
<name>A0A5C3KGP9_COPMA</name>
<keyword evidence="2" id="KW-1185">Reference proteome</keyword>
<gene>
    <name evidence="1" type="ORF">FA15DRAFT_709341</name>
</gene>
<dbReference type="EMBL" id="ML210364">
    <property type="protein sequence ID" value="TFK19017.1"/>
    <property type="molecule type" value="Genomic_DNA"/>
</dbReference>
<evidence type="ECO:0000313" key="2">
    <source>
        <dbReference type="Proteomes" id="UP000307440"/>
    </source>
</evidence>
<sequence length="307" mass="34798">MDTDTEMQDVSDDFVTFVIYYKPKTAPLVVKEVLEGWPFVLKMPDIQISLDNEPIATAKPWIEFFDNGWRLVRTDQFNTKVTPGQRLLLRLMPLTLRMGIKDEDCLGLEHELQLQRIPTSYNHAVGPSNQDLRMNYPKPRPNRKGVAHCLAALAATCTPLTAKPAGPRRAGPRLRSGTARLPQFKRIPDAVKPMGQTWPREYHLCDVVRGLAALIADDGNDLRLNRQDFSFVFDTADYNWVIAQEHMKFLSDPAVRGIATKFASYGQISKGSYKAFLYACSQEGLFVNHHATKMRLIYEAKSRTTTP</sequence>
<evidence type="ECO:0000313" key="1">
    <source>
        <dbReference type="EMBL" id="TFK19017.1"/>
    </source>
</evidence>
<dbReference type="Proteomes" id="UP000307440">
    <property type="component" value="Unassembled WGS sequence"/>
</dbReference>
<reference evidence="1 2" key="1">
    <citation type="journal article" date="2019" name="Nat. Ecol. Evol.">
        <title>Megaphylogeny resolves global patterns of mushroom evolution.</title>
        <authorList>
            <person name="Varga T."/>
            <person name="Krizsan K."/>
            <person name="Foldi C."/>
            <person name="Dima B."/>
            <person name="Sanchez-Garcia M."/>
            <person name="Sanchez-Ramirez S."/>
            <person name="Szollosi G.J."/>
            <person name="Szarkandi J.G."/>
            <person name="Papp V."/>
            <person name="Albert L."/>
            <person name="Andreopoulos W."/>
            <person name="Angelini C."/>
            <person name="Antonin V."/>
            <person name="Barry K.W."/>
            <person name="Bougher N.L."/>
            <person name="Buchanan P."/>
            <person name="Buyck B."/>
            <person name="Bense V."/>
            <person name="Catcheside P."/>
            <person name="Chovatia M."/>
            <person name="Cooper J."/>
            <person name="Damon W."/>
            <person name="Desjardin D."/>
            <person name="Finy P."/>
            <person name="Geml J."/>
            <person name="Haridas S."/>
            <person name="Hughes K."/>
            <person name="Justo A."/>
            <person name="Karasinski D."/>
            <person name="Kautmanova I."/>
            <person name="Kiss B."/>
            <person name="Kocsube S."/>
            <person name="Kotiranta H."/>
            <person name="LaButti K.M."/>
            <person name="Lechner B.E."/>
            <person name="Liimatainen K."/>
            <person name="Lipzen A."/>
            <person name="Lukacs Z."/>
            <person name="Mihaltcheva S."/>
            <person name="Morgado L.N."/>
            <person name="Niskanen T."/>
            <person name="Noordeloos M.E."/>
            <person name="Ohm R.A."/>
            <person name="Ortiz-Santana B."/>
            <person name="Ovrebo C."/>
            <person name="Racz N."/>
            <person name="Riley R."/>
            <person name="Savchenko A."/>
            <person name="Shiryaev A."/>
            <person name="Soop K."/>
            <person name="Spirin V."/>
            <person name="Szebenyi C."/>
            <person name="Tomsovsky M."/>
            <person name="Tulloss R.E."/>
            <person name="Uehling J."/>
            <person name="Grigoriev I.V."/>
            <person name="Vagvolgyi C."/>
            <person name="Papp T."/>
            <person name="Martin F.M."/>
            <person name="Miettinen O."/>
            <person name="Hibbett D.S."/>
            <person name="Nagy L.G."/>
        </authorList>
    </citation>
    <scope>NUCLEOTIDE SEQUENCE [LARGE SCALE GENOMIC DNA]</scope>
    <source>
        <strain evidence="1 2">CBS 121175</strain>
    </source>
</reference>
<accession>A0A5C3KGP9</accession>